<keyword evidence="2" id="KW-1133">Transmembrane helix</keyword>
<evidence type="ECO:0000256" key="2">
    <source>
        <dbReference type="SAM" id="Phobius"/>
    </source>
</evidence>
<accession>A0ABS7Z469</accession>
<organism evidence="3 4">
    <name type="scientific">Sphingobacterium bovistauri</name>
    <dbReference type="NCBI Taxonomy" id="2781959"/>
    <lineage>
        <taxon>Bacteria</taxon>
        <taxon>Pseudomonadati</taxon>
        <taxon>Bacteroidota</taxon>
        <taxon>Sphingobacteriia</taxon>
        <taxon>Sphingobacteriales</taxon>
        <taxon>Sphingobacteriaceae</taxon>
        <taxon>Sphingobacterium</taxon>
    </lineage>
</organism>
<feature type="transmembrane region" description="Helical" evidence="2">
    <location>
        <begin position="6"/>
        <end position="26"/>
    </location>
</feature>
<keyword evidence="4" id="KW-1185">Reference proteome</keyword>
<feature type="coiled-coil region" evidence="1">
    <location>
        <begin position="77"/>
        <end position="104"/>
    </location>
</feature>
<gene>
    <name evidence="3" type="ORF">IPZ78_07270</name>
</gene>
<sequence length="344" mass="40098">MKHNSTKILLWLTPIFFIIITILFYCHWKSINKNITEIKEQNKGYYEKLAEKKNYGPFQIDYKSLNKKQVVIDPIEIEKINNHIKVLTEEVQKESNRAESIIDKDLDRLNLYMAVGIGFMTLLGIFAPILINILSVHDLREKQNKIEDDLEKIKGKDIDQAIKNAEKAISVSTIAIEKTKNLDSLSQKIDNVEKKAKENLPDVCNLILQNAIFRFFNVSSFILTEAHRKGNYNEFINILEAIKVGFERCKNEEEHNIDNNHIFKFIIADFIIHLNSERFKVHPVFSEREDYNVFDILIQGLLNLQNSKDEDKENNYVNVIEQIQEVINQFNSKNVKNQPTTQAS</sequence>
<feature type="transmembrane region" description="Helical" evidence="2">
    <location>
        <begin position="111"/>
        <end position="134"/>
    </location>
</feature>
<dbReference type="Proteomes" id="UP001165302">
    <property type="component" value="Unassembled WGS sequence"/>
</dbReference>
<evidence type="ECO:0000313" key="3">
    <source>
        <dbReference type="EMBL" id="MCA5004954.1"/>
    </source>
</evidence>
<keyword evidence="2" id="KW-0812">Transmembrane</keyword>
<keyword evidence="1" id="KW-0175">Coiled coil</keyword>
<reference evidence="3" key="1">
    <citation type="submission" date="2020-10" db="EMBL/GenBank/DDBJ databases">
        <authorList>
            <person name="Lu T."/>
            <person name="Wang Q."/>
            <person name="Han X."/>
        </authorList>
    </citation>
    <scope>NUCLEOTIDE SEQUENCE</scope>
    <source>
        <strain evidence="3">WQ 366</strain>
    </source>
</reference>
<evidence type="ECO:0000256" key="1">
    <source>
        <dbReference type="SAM" id="Coils"/>
    </source>
</evidence>
<feature type="coiled-coil region" evidence="1">
    <location>
        <begin position="136"/>
        <end position="195"/>
    </location>
</feature>
<dbReference type="RefSeq" id="WP_225552344.1">
    <property type="nucleotide sequence ID" value="NZ_JADEYP010000010.1"/>
</dbReference>
<keyword evidence="2" id="KW-0472">Membrane</keyword>
<comment type="caution">
    <text evidence="3">The sequence shown here is derived from an EMBL/GenBank/DDBJ whole genome shotgun (WGS) entry which is preliminary data.</text>
</comment>
<dbReference type="EMBL" id="JADEYP010000010">
    <property type="protein sequence ID" value="MCA5004954.1"/>
    <property type="molecule type" value="Genomic_DNA"/>
</dbReference>
<evidence type="ECO:0000313" key="4">
    <source>
        <dbReference type="Proteomes" id="UP001165302"/>
    </source>
</evidence>
<protein>
    <submittedName>
        <fullName evidence="3">Uncharacterized protein</fullName>
    </submittedName>
</protein>
<name>A0ABS7Z469_9SPHI</name>
<proteinExistence type="predicted"/>